<evidence type="ECO:0000313" key="2">
    <source>
        <dbReference type="Proteomes" id="UP000799444"/>
    </source>
</evidence>
<protein>
    <submittedName>
        <fullName evidence="1">Uncharacterized protein</fullName>
    </submittedName>
</protein>
<reference evidence="1" key="1">
    <citation type="journal article" date="2020" name="Stud. Mycol.">
        <title>101 Dothideomycetes genomes: a test case for predicting lifestyles and emergence of pathogens.</title>
        <authorList>
            <person name="Haridas S."/>
            <person name="Albert R."/>
            <person name="Binder M."/>
            <person name="Bloem J."/>
            <person name="Labutti K."/>
            <person name="Salamov A."/>
            <person name="Andreopoulos B."/>
            <person name="Baker S."/>
            <person name="Barry K."/>
            <person name="Bills G."/>
            <person name="Bluhm B."/>
            <person name="Cannon C."/>
            <person name="Castanera R."/>
            <person name="Culley D."/>
            <person name="Daum C."/>
            <person name="Ezra D."/>
            <person name="Gonzalez J."/>
            <person name="Henrissat B."/>
            <person name="Kuo A."/>
            <person name="Liang C."/>
            <person name="Lipzen A."/>
            <person name="Lutzoni F."/>
            <person name="Magnuson J."/>
            <person name="Mondo S."/>
            <person name="Nolan M."/>
            <person name="Ohm R."/>
            <person name="Pangilinan J."/>
            <person name="Park H.-J."/>
            <person name="Ramirez L."/>
            <person name="Alfaro M."/>
            <person name="Sun H."/>
            <person name="Tritt A."/>
            <person name="Yoshinaga Y."/>
            <person name="Zwiers L.-H."/>
            <person name="Turgeon B."/>
            <person name="Goodwin S."/>
            <person name="Spatafora J."/>
            <person name="Crous P."/>
            <person name="Grigoriev I."/>
        </authorList>
    </citation>
    <scope>NUCLEOTIDE SEQUENCE</scope>
    <source>
        <strain evidence="1">CBS 125425</strain>
    </source>
</reference>
<organism evidence="1 2">
    <name type="scientific">Polyplosphaeria fusca</name>
    <dbReference type="NCBI Taxonomy" id="682080"/>
    <lineage>
        <taxon>Eukaryota</taxon>
        <taxon>Fungi</taxon>
        <taxon>Dikarya</taxon>
        <taxon>Ascomycota</taxon>
        <taxon>Pezizomycotina</taxon>
        <taxon>Dothideomycetes</taxon>
        <taxon>Pleosporomycetidae</taxon>
        <taxon>Pleosporales</taxon>
        <taxon>Tetraplosphaeriaceae</taxon>
        <taxon>Polyplosphaeria</taxon>
    </lineage>
</organism>
<dbReference type="EMBL" id="ML996112">
    <property type="protein sequence ID" value="KAF2737926.1"/>
    <property type="molecule type" value="Genomic_DNA"/>
</dbReference>
<accession>A0A9P4V5Y2</accession>
<dbReference type="Proteomes" id="UP000799444">
    <property type="component" value="Unassembled WGS sequence"/>
</dbReference>
<evidence type="ECO:0000313" key="1">
    <source>
        <dbReference type="EMBL" id="KAF2737926.1"/>
    </source>
</evidence>
<sequence length="122" mass="13525">MICQASPAMLRAACEIPQLYRIEPSRTMCIRFSAPATPRRTTLAILIGVTVGPGHITEPGWSTLSRYSVPRGPLQKRKSGLMYAIRASEFAPDRGSATARLWCGLRSSLQSDSHRRRQRGAR</sequence>
<comment type="caution">
    <text evidence="1">The sequence shown here is derived from an EMBL/GenBank/DDBJ whole genome shotgun (WGS) entry which is preliminary data.</text>
</comment>
<gene>
    <name evidence="1" type="ORF">EJ04DRAFT_79240</name>
</gene>
<name>A0A9P4V5Y2_9PLEO</name>
<dbReference type="AlphaFoldDB" id="A0A9P4V5Y2"/>
<keyword evidence="2" id="KW-1185">Reference proteome</keyword>
<proteinExistence type="predicted"/>